<feature type="compositionally biased region" description="Basic and acidic residues" evidence="1">
    <location>
        <begin position="436"/>
        <end position="445"/>
    </location>
</feature>
<dbReference type="eggNOG" id="ENOG502QVDP">
    <property type="taxonomic scope" value="Eukaryota"/>
</dbReference>
<dbReference type="HOGENOM" id="CLU_380436_0_0_1"/>
<feature type="compositionally biased region" description="Basic and acidic residues" evidence="1">
    <location>
        <begin position="178"/>
        <end position="190"/>
    </location>
</feature>
<sequence length="728" mass="81813">MSPARGNNYEDDGYRLRLAVHEMSQNLGVDVVRGTCHPCAERWAVLFIAADGNTLSTNMTYDPDDDPEEENSSSLTDTDEDDEAEDSRPDLNKDYHQLRDSILKLVEDFEIPQSLEADKGKQTFSNRASGLKKYRSKNKVITTEKSMASRNPYRQKVEAEQRTKAPTGEASTPSSPSESKEAVDTAEEKTELSPVLVTMLTAASSQSRAQSDFVSAHLYWRTLQQLNTLSSASLRANGFSTLLHIFSRGPRDSIHRSASAIEEYDAWLVWLKQSQERADGLIESMLHRLRALRDKMWYVTDVCNSAPYEHSRNIAVALKAMGTPRKTDKYQRTRGRGERLPASNFVYRSESQIVDLLAASEDHGGPNKLSDDQAEKTSRFLTQYGIENFCKGEERIHRFCCEVEACIGKLVGETMMDGPVLWSSELYLRDKAQFDGSNGRRDRDSAAFPDDASSIMSDPERRFTPSNNKRDKPDCESVIQQRLSEDKTRFLDELRRTLTSLLLSDLGNIVFSRGSETDTWFGELGQDCIDRRVAAERKARQALRAEKRRSTRRDLKQRVIEKKKSFGDLRGAGNGPEPSTTDRASPDGQNLEVPSANKTKSIMSASPAATNTDAIVMVLQTLFRDPRIRPKTLFRDLQFIASLVPSTVLDTERGKAFWDCGQAALVLKKEAGDAAAASNSKYRFGVKRWELFCLRFLHDRYPGNIVNIRASSGEPPYPTATDHRVYSG</sequence>
<name>R8BLL7_PHAM7</name>
<feature type="compositionally biased region" description="Polar residues" evidence="1">
    <location>
        <begin position="139"/>
        <end position="149"/>
    </location>
</feature>
<gene>
    <name evidence="2" type="ORF">UCRPA7_4273</name>
</gene>
<feature type="compositionally biased region" description="Acidic residues" evidence="1">
    <location>
        <begin position="62"/>
        <end position="85"/>
    </location>
</feature>
<dbReference type="Proteomes" id="UP000014074">
    <property type="component" value="Unassembled WGS sequence"/>
</dbReference>
<accession>R8BLL7</accession>
<dbReference type="EMBL" id="KB933101">
    <property type="protein sequence ID" value="EOO00258.1"/>
    <property type="molecule type" value="Genomic_DNA"/>
</dbReference>
<proteinExistence type="predicted"/>
<evidence type="ECO:0000313" key="2">
    <source>
        <dbReference type="EMBL" id="EOO00258.1"/>
    </source>
</evidence>
<dbReference type="PANTHER" id="PTHR42064:SF1">
    <property type="entry name" value="YALI0F28677P"/>
    <property type="match status" value="1"/>
</dbReference>
<protein>
    <submittedName>
        <fullName evidence="2">Uncharacterized protein</fullName>
    </submittedName>
</protein>
<evidence type="ECO:0000256" key="1">
    <source>
        <dbReference type="SAM" id="MobiDB-lite"/>
    </source>
</evidence>
<evidence type="ECO:0000313" key="3">
    <source>
        <dbReference type="Proteomes" id="UP000014074"/>
    </source>
</evidence>
<dbReference type="OrthoDB" id="3548913at2759"/>
<reference evidence="3" key="1">
    <citation type="journal article" date="2013" name="Genome Announc.">
        <title>Draft genome sequence of the ascomycete Phaeoacremonium aleophilum strain UCR-PA7, a causal agent of the esca disease complex in grapevines.</title>
        <authorList>
            <person name="Blanco-Ulate B."/>
            <person name="Rolshausen P."/>
            <person name="Cantu D."/>
        </authorList>
    </citation>
    <scope>NUCLEOTIDE SEQUENCE [LARGE SCALE GENOMIC DNA]</scope>
    <source>
        <strain evidence="3">UCR-PA7</strain>
    </source>
</reference>
<keyword evidence="3" id="KW-1185">Reference proteome</keyword>
<feature type="region of interest" description="Disordered" evidence="1">
    <location>
        <begin position="135"/>
        <end position="190"/>
    </location>
</feature>
<dbReference type="PANTHER" id="PTHR42064">
    <property type="entry name" value="YALI0F28677P"/>
    <property type="match status" value="1"/>
</dbReference>
<dbReference type="KEGG" id="tmn:UCRPA7_4273"/>
<feature type="region of interest" description="Disordered" evidence="1">
    <location>
        <begin position="436"/>
        <end position="476"/>
    </location>
</feature>
<feature type="compositionally biased region" description="Polar residues" evidence="1">
    <location>
        <begin position="596"/>
        <end position="605"/>
    </location>
</feature>
<feature type="region of interest" description="Disordered" evidence="1">
    <location>
        <begin position="565"/>
        <end position="605"/>
    </location>
</feature>
<dbReference type="RefSeq" id="XP_007915081.1">
    <property type="nucleotide sequence ID" value="XM_007916890.1"/>
</dbReference>
<dbReference type="AlphaFoldDB" id="R8BLL7"/>
<dbReference type="GeneID" id="19324707"/>
<feature type="region of interest" description="Disordered" evidence="1">
    <location>
        <begin position="56"/>
        <end position="94"/>
    </location>
</feature>
<organism evidence="2 3">
    <name type="scientific">Phaeoacremonium minimum (strain UCR-PA7)</name>
    <name type="common">Esca disease fungus</name>
    <name type="synonym">Togninia minima</name>
    <dbReference type="NCBI Taxonomy" id="1286976"/>
    <lineage>
        <taxon>Eukaryota</taxon>
        <taxon>Fungi</taxon>
        <taxon>Dikarya</taxon>
        <taxon>Ascomycota</taxon>
        <taxon>Pezizomycotina</taxon>
        <taxon>Sordariomycetes</taxon>
        <taxon>Sordariomycetidae</taxon>
        <taxon>Togniniales</taxon>
        <taxon>Togniniaceae</taxon>
        <taxon>Phaeoacremonium</taxon>
    </lineage>
</organism>
<feature type="compositionally biased region" description="Basic and acidic residues" evidence="1">
    <location>
        <begin position="458"/>
        <end position="475"/>
    </location>
</feature>